<feature type="coiled-coil region" evidence="1">
    <location>
        <begin position="28"/>
        <end position="90"/>
    </location>
</feature>
<gene>
    <name evidence="2" type="ORF">AOB60_20265</name>
</gene>
<evidence type="ECO:0000256" key="1">
    <source>
        <dbReference type="SAM" id="Coils"/>
    </source>
</evidence>
<dbReference type="Proteomes" id="UP000236047">
    <property type="component" value="Unassembled WGS sequence"/>
</dbReference>
<proteinExistence type="predicted"/>
<keyword evidence="3" id="KW-1185">Reference proteome</keyword>
<name>A0A2N8PNY8_STRNR</name>
<protein>
    <submittedName>
        <fullName evidence="2">Uncharacterized protein</fullName>
    </submittedName>
</protein>
<comment type="caution">
    <text evidence="2">The sequence shown here is derived from an EMBL/GenBank/DDBJ whole genome shotgun (WGS) entry which is preliminary data.</text>
</comment>
<accession>A0A2N8PNY8</accession>
<evidence type="ECO:0000313" key="3">
    <source>
        <dbReference type="Proteomes" id="UP000236047"/>
    </source>
</evidence>
<keyword evidence="1" id="KW-0175">Coiled coil</keyword>
<dbReference type="AlphaFoldDB" id="A0A2N8PNY8"/>
<sequence>MTAGPRDERRAQVDVLLARYGRHAPAEAAHLRALIEAERTAADRYRREAGGQQAAVRRAQQRVAAAEAAIVEAEQHAASLAEQLNQYRAANGPEANAPHAT</sequence>
<evidence type="ECO:0000313" key="2">
    <source>
        <dbReference type="EMBL" id="PNE42738.1"/>
    </source>
</evidence>
<dbReference type="RefSeq" id="WP_102924297.1">
    <property type="nucleotide sequence ID" value="NZ_LJSN01000002.1"/>
</dbReference>
<dbReference type="EMBL" id="LJSN01000002">
    <property type="protein sequence ID" value="PNE42738.1"/>
    <property type="molecule type" value="Genomic_DNA"/>
</dbReference>
<organism evidence="2 3">
    <name type="scientific">Streptomyces noursei</name>
    <name type="common">Streptomyces albulus</name>
    <dbReference type="NCBI Taxonomy" id="1971"/>
    <lineage>
        <taxon>Bacteria</taxon>
        <taxon>Bacillati</taxon>
        <taxon>Actinomycetota</taxon>
        <taxon>Actinomycetes</taxon>
        <taxon>Kitasatosporales</taxon>
        <taxon>Streptomycetaceae</taxon>
        <taxon>Streptomyces</taxon>
    </lineage>
</organism>
<reference evidence="3" key="1">
    <citation type="submission" date="2015-09" db="EMBL/GenBank/DDBJ databases">
        <authorList>
            <person name="Graham D.E."/>
            <person name="Mahan K.M."/>
            <person name="Klingeman D.M."/>
            <person name="Fida T."/>
            <person name="Giannone R.J."/>
            <person name="Hettich R.L."/>
            <person name="Parry R.J."/>
            <person name="Spain J.C."/>
        </authorList>
    </citation>
    <scope>NUCLEOTIDE SEQUENCE [LARGE SCALE GENOMIC DNA]</scope>
    <source>
        <strain evidence="3">JCM 4701</strain>
    </source>
</reference>